<dbReference type="InterPro" id="IPR002491">
    <property type="entry name" value="ABC_transptr_periplasmic_BD"/>
</dbReference>
<dbReference type="SUPFAM" id="SSF53807">
    <property type="entry name" value="Helical backbone' metal receptor"/>
    <property type="match status" value="1"/>
</dbReference>
<gene>
    <name evidence="3" type="ORF">C4H11_02235</name>
</gene>
<dbReference type="RefSeq" id="WP_106043033.1">
    <property type="nucleotide sequence ID" value="NZ_CP027231.1"/>
</dbReference>
<proteinExistence type="predicted"/>
<keyword evidence="1" id="KW-0732">Signal</keyword>
<keyword evidence="4" id="KW-1185">Reference proteome</keyword>
<dbReference type="Proteomes" id="UP000238304">
    <property type="component" value="Chromosome"/>
</dbReference>
<feature type="domain" description="Fe/B12 periplasmic-binding" evidence="2">
    <location>
        <begin position="108"/>
        <end position="376"/>
    </location>
</feature>
<reference evidence="3 4" key="1">
    <citation type="submission" date="2018-02" db="EMBL/GenBank/DDBJ databases">
        <authorList>
            <person name="Holder M.E."/>
            <person name="Ajami N.J."/>
            <person name="Petrosino J.F."/>
        </authorList>
    </citation>
    <scope>NUCLEOTIDE SEQUENCE [LARGE SCALE GENOMIC DNA]</scope>
    <source>
        <strain evidence="3 4">ATCC 33285</strain>
    </source>
</reference>
<dbReference type="PANTHER" id="PTHR30535:SF34">
    <property type="entry name" value="MOLYBDATE-BINDING PROTEIN MOLA"/>
    <property type="match status" value="1"/>
</dbReference>
<evidence type="ECO:0000313" key="3">
    <source>
        <dbReference type="EMBL" id="AVM53917.1"/>
    </source>
</evidence>
<name>A0ABN5IMJ7_9BACE</name>
<dbReference type="PROSITE" id="PS50983">
    <property type="entry name" value="FE_B12_PBP"/>
    <property type="match status" value="1"/>
</dbReference>
<dbReference type="PANTHER" id="PTHR30535">
    <property type="entry name" value="VITAMIN B12-BINDING PROTEIN"/>
    <property type="match status" value="1"/>
</dbReference>
<accession>A0ABN5IMJ7</accession>
<evidence type="ECO:0000256" key="1">
    <source>
        <dbReference type="SAM" id="SignalP"/>
    </source>
</evidence>
<dbReference type="Gene3D" id="3.40.50.1980">
    <property type="entry name" value="Nitrogenase molybdenum iron protein domain"/>
    <property type="match status" value="2"/>
</dbReference>
<feature type="signal peptide" evidence="1">
    <location>
        <begin position="1"/>
        <end position="22"/>
    </location>
</feature>
<organism evidence="3 4">
    <name type="scientific">Bacteroides zoogleoformans</name>
    <dbReference type="NCBI Taxonomy" id="28119"/>
    <lineage>
        <taxon>Bacteria</taxon>
        <taxon>Pseudomonadati</taxon>
        <taxon>Bacteroidota</taxon>
        <taxon>Bacteroidia</taxon>
        <taxon>Bacteroidales</taxon>
        <taxon>Bacteroidaceae</taxon>
        <taxon>Bacteroides</taxon>
    </lineage>
</organism>
<sequence length="390" mass="43472">MMRISAIGIAFCCILSITSCGAKSKQTSGQDAVAADCSVAATDTAAIVTPVYAKGYAVKYLPGNVRLVDIHDPQKESSRTFHYALVPKGTQPAGIPDDYTVIETPVRHVICMTSLQLSNFIRLNACDCVAGITSTRHLFNKEMNERLKTGKTAKIGIEGNFDNEVIISMNPDVIFISPFKRGGYDAMRETGIPLVPHLGYKEMTPLGQAEWIKFIGMFIGREAEANEVFAAIEKRYTELKQLAAGVKRRPVVFSGEIRGGNWYAVGGKSFLAELFRDAGADYFLKDDPRSGGVTLDFETVYSQAESADFWRIVNSYDGKFSYDALKSLDPRYADFRAFCEKKVVYCNMSDKPFYESMPMQPEVVLEDLIHAFHPHLLPDYKPAYYELLKE</sequence>
<dbReference type="PROSITE" id="PS51257">
    <property type="entry name" value="PROKAR_LIPOPROTEIN"/>
    <property type="match status" value="1"/>
</dbReference>
<feature type="chain" id="PRO_5045319730" evidence="1">
    <location>
        <begin position="23"/>
        <end position="390"/>
    </location>
</feature>
<dbReference type="EMBL" id="CP027231">
    <property type="protein sequence ID" value="AVM53917.1"/>
    <property type="molecule type" value="Genomic_DNA"/>
</dbReference>
<dbReference type="InterPro" id="IPR050902">
    <property type="entry name" value="ABC_Transporter_SBP"/>
</dbReference>
<evidence type="ECO:0000259" key="2">
    <source>
        <dbReference type="PROSITE" id="PS50983"/>
    </source>
</evidence>
<evidence type="ECO:0000313" key="4">
    <source>
        <dbReference type="Proteomes" id="UP000238304"/>
    </source>
</evidence>
<protein>
    <submittedName>
        <fullName evidence="3">Iron ABC transporter substrate-binding protein</fullName>
    </submittedName>
</protein>
<dbReference type="Pfam" id="PF01497">
    <property type="entry name" value="Peripla_BP_2"/>
    <property type="match status" value="1"/>
</dbReference>